<dbReference type="PANTHER" id="PTHR43727">
    <property type="entry name" value="DIAMINOPIMELATE DECARBOXYLASE"/>
    <property type="match status" value="1"/>
</dbReference>
<sequence>MRPDDLTTPAYVYDLAVVRDNHAALRAALPVPSRLYYSLKANPHPAIVAELARQGAEVCSTGELAAALSAGVPPERMLYTGPGRRTDELAEAVKAGVTWFSADSPHALDQLDRVAAGLGATVDVLLRVNDKVPAAGQGLTMTGVASQFGADAEWVEAEPERFRSRPHARIGGFHLYMGSNIDGVDALAAQFATAIGTAHRLHGLLGGELRLLNLGGGFGAPFGRHGERAALDGLAALVEPRLDAAFPGWRHEEPLVAFESGRYLTATAGRLYTRVLDVKTSHGTPVVVLESGINHLGGMSGLRRLPPLVPDLVAETDGHADGLTTAIVAGPLCTPLDTWARAANLPAVRPGDLLCVPNVGAYGLTASLLAFLGHPAPSEVVVDGDRVVAASRLCIVRESI</sequence>
<evidence type="ECO:0000256" key="1">
    <source>
        <dbReference type="ARBA" id="ARBA00001933"/>
    </source>
</evidence>
<dbReference type="RefSeq" id="WP_190252920.1">
    <property type="nucleotide sequence ID" value="NZ_BMPI01000029.1"/>
</dbReference>
<name>A0A917WYT6_9ACTN</name>
<reference evidence="7" key="1">
    <citation type="journal article" date="2014" name="Int. J. Syst. Evol. Microbiol.">
        <title>Complete genome sequence of Corynebacterium casei LMG S-19264T (=DSM 44701T), isolated from a smear-ripened cheese.</title>
        <authorList>
            <consortium name="US DOE Joint Genome Institute (JGI-PGF)"/>
            <person name="Walter F."/>
            <person name="Albersmeier A."/>
            <person name="Kalinowski J."/>
            <person name="Ruckert C."/>
        </authorList>
    </citation>
    <scope>NUCLEOTIDE SEQUENCE</scope>
    <source>
        <strain evidence="7">JCM 19831</strain>
    </source>
</reference>
<proteinExistence type="inferred from homology"/>
<dbReference type="InterPro" id="IPR022643">
    <property type="entry name" value="De-COase2_C"/>
</dbReference>
<comment type="cofactor">
    <cofactor evidence="1 3">
        <name>pyridoxal 5'-phosphate</name>
        <dbReference type="ChEBI" id="CHEBI:597326"/>
    </cofactor>
</comment>
<evidence type="ECO:0000259" key="6">
    <source>
        <dbReference type="Pfam" id="PF02784"/>
    </source>
</evidence>
<gene>
    <name evidence="7" type="primary">lysA</name>
    <name evidence="7" type="ORF">GCM10007977_055870</name>
</gene>
<dbReference type="Gene3D" id="3.20.20.10">
    <property type="entry name" value="Alanine racemase"/>
    <property type="match status" value="1"/>
</dbReference>
<reference evidence="7" key="2">
    <citation type="submission" date="2020-09" db="EMBL/GenBank/DDBJ databases">
        <authorList>
            <person name="Sun Q."/>
            <person name="Ohkuma M."/>
        </authorList>
    </citation>
    <scope>NUCLEOTIDE SEQUENCE</scope>
    <source>
        <strain evidence="7">JCM 19831</strain>
    </source>
</reference>
<evidence type="ECO:0000256" key="2">
    <source>
        <dbReference type="ARBA" id="ARBA00022898"/>
    </source>
</evidence>
<comment type="similarity">
    <text evidence="4">Belongs to the Orn/Lys/Arg decarboxylase class-II family.</text>
</comment>
<evidence type="ECO:0000256" key="4">
    <source>
        <dbReference type="RuleBase" id="RU003737"/>
    </source>
</evidence>
<dbReference type="InterPro" id="IPR000183">
    <property type="entry name" value="Orn/DAP/Arg_de-COase"/>
</dbReference>
<dbReference type="InterPro" id="IPR029066">
    <property type="entry name" value="PLP-binding_barrel"/>
</dbReference>
<keyword evidence="2 3" id="KW-0663">Pyridoxal phosphate</keyword>
<dbReference type="GO" id="GO:0009089">
    <property type="term" value="P:lysine biosynthetic process via diaminopimelate"/>
    <property type="evidence" value="ECO:0007669"/>
    <property type="project" value="TreeGrafter"/>
</dbReference>
<dbReference type="SUPFAM" id="SSF51419">
    <property type="entry name" value="PLP-binding barrel"/>
    <property type="match status" value="1"/>
</dbReference>
<dbReference type="Gene3D" id="2.40.37.10">
    <property type="entry name" value="Lyase, Ornithine Decarboxylase, Chain A, domain 1"/>
    <property type="match status" value="1"/>
</dbReference>
<dbReference type="InterPro" id="IPR022644">
    <property type="entry name" value="De-COase2_N"/>
</dbReference>
<dbReference type="PANTHER" id="PTHR43727:SF2">
    <property type="entry name" value="GROUP IV DECARBOXYLASE"/>
    <property type="match status" value="1"/>
</dbReference>
<comment type="caution">
    <text evidence="7">The sequence shown here is derived from an EMBL/GenBank/DDBJ whole genome shotgun (WGS) entry which is preliminary data.</text>
</comment>
<dbReference type="InterPro" id="IPR009006">
    <property type="entry name" value="Ala_racemase/Decarboxylase_C"/>
</dbReference>
<evidence type="ECO:0000259" key="5">
    <source>
        <dbReference type="Pfam" id="PF00278"/>
    </source>
</evidence>
<feature type="domain" description="Orn/DAP/Arg decarboxylase 2 N-terminal" evidence="6">
    <location>
        <begin position="17"/>
        <end position="266"/>
    </location>
</feature>
<keyword evidence="8" id="KW-1185">Reference proteome</keyword>
<dbReference type="SUPFAM" id="SSF50621">
    <property type="entry name" value="Alanine racemase C-terminal domain-like"/>
    <property type="match status" value="1"/>
</dbReference>
<accession>A0A917WYT6</accession>
<feature type="modified residue" description="N6-(pyridoxal phosphate)lysine" evidence="3">
    <location>
        <position position="40"/>
    </location>
</feature>
<evidence type="ECO:0000313" key="8">
    <source>
        <dbReference type="Proteomes" id="UP000642070"/>
    </source>
</evidence>
<dbReference type="EMBL" id="BMPI01000029">
    <property type="protein sequence ID" value="GGM47047.1"/>
    <property type="molecule type" value="Genomic_DNA"/>
</dbReference>
<dbReference type="AlphaFoldDB" id="A0A917WYT6"/>
<organism evidence="7 8">
    <name type="scientific">Dactylosporangium sucinum</name>
    <dbReference type="NCBI Taxonomy" id="1424081"/>
    <lineage>
        <taxon>Bacteria</taxon>
        <taxon>Bacillati</taxon>
        <taxon>Actinomycetota</taxon>
        <taxon>Actinomycetes</taxon>
        <taxon>Micromonosporales</taxon>
        <taxon>Micromonosporaceae</taxon>
        <taxon>Dactylosporangium</taxon>
    </lineage>
</organism>
<dbReference type="Pfam" id="PF02784">
    <property type="entry name" value="Orn_Arg_deC_N"/>
    <property type="match status" value="1"/>
</dbReference>
<feature type="active site" description="Proton donor" evidence="3">
    <location>
        <position position="333"/>
    </location>
</feature>
<protein>
    <submittedName>
        <fullName evidence="7">Diaminopimelate decarboxylase</fullName>
    </submittedName>
</protein>
<evidence type="ECO:0000256" key="3">
    <source>
        <dbReference type="PIRSR" id="PIRSR600183-50"/>
    </source>
</evidence>
<dbReference type="Pfam" id="PF00278">
    <property type="entry name" value="Orn_DAP_Arg_deC"/>
    <property type="match status" value="1"/>
</dbReference>
<dbReference type="GO" id="GO:0008836">
    <property type="term" value="F:diaminopimelate decarboxylase activity"/>
    <property type="evidence" value="ECO:0007669"/>
    <property type="project" value="TreeGrafter"/>
</dbReference>
<feature type="domain" description="Orn/DAP/Arg decarboxylase 2 C-terminal" evidence="5">
    <location>
        <begin position="11"/>
        <end position="360"/>
    </location>
</feature>
<dbReference type="PRINTS" id="PR01179">
    <property type="entry name" value="ODADCRBXLASE"/>
</dbReference>
<evidence type="ECO:0000313" key="7">
    <source>
        <dbReference type="EMBL" id="GGM47047.1"/>
    </source>
</evidence>
<dbReference type="Proteomes" id="UP000642070">
    <property type="component" value="Unassembled WGS sequence"/>
</dbReference>